<dbReference type="Pfam" id="PF13975">
    <property type="entry name" value="gag-asp_proteas"/>
    <property type="match status" value="1"/>
</dbReference>
<evidence type="ECO:0000313" key="4">
    <source>
        <dbReference type="Proteomes" id="UP000735302"/>
    </source>
</evidence>
<dbReference type="GO" id="GO:0004190">
    <property type="term" value="F:aspartic-type endopeptidase activity"/>
    <property type="evidence" value="ECO:0007669"/>
    <property type="project" value="InterPro"/>
</dbReference>
<comment type="caution">
    <text evidence="3">The sequence shown here is derived from an EMBL/GenBank/DDBJ whole genome shotgun (WGS) entry which is preliminary data.</text>
</comment>
<protein>
    <submittedName>
        <fullName evidence="3">DNA damage-inducible protein 1</fullName>
    </submittedName>
</protein>
<dbReference type="Proteomes" id="UP000735302">
    <property type="component" value="Unassembled WGS sequence"/>
</dbReference>
<accession>A0AAV3Z1J7</accession>
<dbReference type="GO" id="GO:0006508">
    <property type="term" value="P:proteolysis"/>
    <property type="evidence" value="ECO:0007669"/>
    <property type="project" value="InterPro"/>
</dbReference>
<dbReference type="InterPro" id="IPR034122">
    <property type="entry name" value="Retropepsin-like_bacterial"/>
</dbReference>
<gene>
    <name evidence="3" type="ORF">PoB_001478400</name>
</gene>
<feature type="domain" description="Peptidase A2" evidence="2">
    <location>
        <begin position="86"/>
        <end position="164"/>
    </location>
</feature>
<evidence type="ECO:0000259" key="2">
    <source>
        <dbReference type="PROSITE" id="PS50175"/>
    </source>
</evidence>
<sequence length="373" mass="41274">MVNPNGLDPPRRLQKVVIPNGLDPPDRLKLRGKLDLTATEGITGMQNQKIASGGEQFIICTGVRNVQGQEVVPAYTIRADVGNVSVDAIVDTAAEITVISEEVYRRLIPKPRLSGKRRVQMAGKGQASWANLVGPVSVKVGPLSTQETIYVAQINDDMLLGVDYLDKYNAVIDFEDHTLQVQGEQIPLRTLVSDMRSKAYLKQGCLIPPMTVRRVGCQINTPLAGTISVEPRNDHDLVIPWVICKDQDSIVTVLCNWTTREVTVPENTCVGTAYELSGDALNQETEDVHKRNPAIRSCQATSDLPAYLESLWSDSKAELDDQQAEFLRNLLEEYQDVFAKSYFDLGDFTAVYHIGDDMDRKDTPTTRGLGRMG</sequence>
<name>A0AAV3Z1J7_9GAST</name>
<dbReference type="PROSITE" id="PS50175">
    <property type="entry name" value="ASP_PROT_RETROV"/>
    <property type="match status" value="1"/>
</dbReference>
<organism evidence="3 4">
    <name type="scientific">Plakobranchus ocellatus</name>
    <dbReference type="NCBI Taxonomy" id="259542"/>
    <lineage>
        <taxon>Eukaryota</taxon>
        <taxon>Metazoa</taxon>
        <taxon>Spiralia</taxon>
        <taxon>Lophotrochozoa</taxon>
        <taxon>Mollusca</taxon>
        <taxon>Gastropoda</taxon>
        <taxon>Heterobranchia</taxon>
        <taxon>Euthyneura</taxon>
        <taxon>Panpulmonata</taxon>
        <taxon>Sacoglossa</taxon>
        <taxon>Placobranchoidea</taxon>
        <taxon>Plakobranchidae</taxon>
        <taxon>Plakobranchus</taxon>
    </lineage>
</organism>
<reference evidence="3 4" key="1">
    <citation type="journal article" date="2021" name="Elife">
        <title>Chloroplast acquisition without the gene transfer in kleptoplastic sea slugs, Plakobranchus ocellatus.</title>
        <authorList>
            <person name="Maeda T."/>
            <person name="Takahashi S."/>
            <person name="Yoshida T."/>
            <person name="Shimamura S."/>
            <person name="Takaki Y."/>
            <person name="Nagai Y."/>
            <person name="Toyoda A."/>
            <person name="Suzuki Y."/>
            <person name="Arimoto A."/>
            <person name="Ishii H."/>
            <person name="Satoh N."/>
            <person name="Nishiyama T."/>
            <person name="Hasebe M."/>
            <person name="Maruyama T."/>
            <person name="Minagawa J."/>
            <person name="Obokata J."/>
            <person name="Shigenobu S."/>
        </authorList>
    </citation>
    <scope>NUCLEOTIDE SEQUENCE [LARGE SCALE GENOMIC DNA]</scope>
</reference>
<dbReference type="AlphaFoldDB" id="A0AAV3Z1J7"/>
<evidence type="ECO:0000313" key="3">
    <source>
        <dbReference type="EMBL" id="GFN88278.1"/>
    </source>
</evidence>
<dbReference type="SUPFAM" id="SSF50630">
    <property type="entry name" value="Acid proteases"/>
    <property type="match status" value="1"/>
</dbReference>
<keyword evidence="1" id="KW-0378">Hydrolase</keyword>
<evidence type="ECO:0000256" key="1">
    <source>
        <dbReference type="ARBA" id="ARBA00022801"/>
    </source>
</evidence>
<proteinExistence type="predicted"/>
<dbReference type="CDD" id="cd05483">
    <property type="entry name" value="retropepsin_like_bacteria"/>
    <property type="match status" value="1"/>
</dbReference>
<keyword evidence="4" id="KW-1185">Reference proteome</keyword>
<dbReference type="Gene3D" id="2.40.70.10">
    <property type="entry name" value="Acid Proteases"/>
    <property type="match status" value="1"/>
</dbReference>
<dbReference type="EMBL" id="BLXT01001848">
    <property type="protein sequence ID" value="GFN88278.1"/>
    <property type="molecule type" value="Genomic_DNA"/>
</dbReference>
<dbReference type="InterPro" id="IPR021109">
    <property type="entry name" value="Peptidase_aspartic_dom_sf"/>
</dbReference>
<dbReference type="InterPro" id="IPR001995">
    <property type="entry name" value="Peptidase_A2_cat"/>
</dbReference>